<dbReference type="AlphaFoldDB" id="A0A0A9EKC4"/>
<proteinExistence type="predicted"/>
<name>A0A0A9EKC4_ARUDO</name>
<evidence type="ECO:0000313" key="1">
    <source>
        <dbReference type="EMBL" id="JAE01160.1"/>
    </source>
</evidence>
<sequence>MPTALPLHILTGFGRGNRQWLLPCSYN</sequence>
<organism evidence="1">
    <name type="scientific">Arundo donax</name>
    <name type="common">Giant reed</name>
    <name type="synonym">Donax arundinaceus</name>
    <dbReference type="NCBI Taxonomy" id="35708"/>
    <lineage>
        <taxon>Eukaryota</taxon>
        <taxon>Viridiplantae</taxon>
        <taxon>Streptophyta</taxon>
        <taxon>Embryophyta</taxon>
        <taxon>Tracheophyta</taxon>
        <taxon>Spermatophyta</taxon>
        <taxon>Magnoliopsida</taxon>
        <taxon>Liliopsida</taxon>
        <taxon>Poales</taxon>
        <taxon>Poaceae</taxon>
        <taxon>PACMAD clade</taxon>
        <taxon>Arundinoideae</taxon>
        <taxon>Arundineae</taxon>
        <taxon>Arundo</taxon>
    </lineage>
</organism>
<reference evidence="1" key="1">
    <citation type="submission" date="2014-09" db="EMBL/GenBank/DDBJ databases">
        <authorList>
            <person name="Magalhaes I.L.F."/>
            <person name="Oliveira U."/>
            <person name="Santos F.R."/>
            <person name="Vidigal T.H.D.A."/>
            <person name="Brescovit A.D."/>
            <person name="Santos A.J."/>
        </authorList>
    </citation>
    <scope>NUCLEOTIDE SEQUENCE</scope>
    <source>
        <tissue evidence="1">Shoot tissue taken approximately 20 cm above the soil surface</tissue>
    </source>
</reference>
<protein>
    <submittedName>
        <fullName evidence="1">Uncharacterized protein</fullName>
    </submittedName>
</protein>
<reference evidence="1" key="2">
    <citation type="journal article" date="2015" name="Data Brief">
        <title>Shoot transcriptome of the giant reed, Arundo donax.</title>
        <authorList>
            <person name="Barrero R.A."/>
            <person name="Guerrero F.D."/>
            <person name="Moolhuijzen P."/>
            <person name="Goolsby J.A."/>
            <person name="Tidwell J."/>
            <person name="Bellgard S.E."/>
            <person name="Bellgard M.I."/>
        </authorList>
    </citation>
    <scope>NUCLEOTIDE SEQUENCE</scope>
    <source>
        <tissue evidence="1">Shoot tissue taken approximately 20 cm above the soil surface</tissue>
    </source>
</reference>
<accession>A0A0A9EKC4</accession>
<dbReference type="EMBL" id="GBRH01196736">
    <property type="protein sequence ID" value="JAE01160.1"/>
    <property type="molecule type" value="Transcribed_RNA"/>
</dbReference>